<dbReference type="EMBL" id="GBRH01272481">
    <property type="protein sequence ID" value="JAD25414.1"/>
    <property type="molecule type" value="Transcribed_RNA"/>
</dbReference>
<name>A0A0A8YGH7_ARUDO</name>
<evidence type="ECO:0000313" key="1">
    <source>
        <dbReference type="EMBL" id="JAD25414.1"/>
    </source>
</evidence>
<reference evidence="1" key="2">
    <citation type="journal article" date="2015" name="Data Brief">
        <title>Shoot transcriptome of the giant reed, Arundo donax.</title>
        <authorList>
            <person name="Barrero R.A."/>
            <person name="Guerrero F.D."/>
            <person name="Moolhuijzen P."/>
            <person name="Goolsby J.A."/>
            <person name="Tidwell J."/>
            <person name="Bellgard S.E."/>
            <person name="Bellgard M.I."/>
        </authorList>
    </citation>
    <scope>NUCLEOTIDE SEQUENCE</scope>
    <source>
        <tissue evidence="1">Shoot tissue taken approximately 20 cm above the soil surface</tissue>
    </source>
</reference>
<reference evidence="1" key="1">
    <citation type="submission" date="2014-09" db="EMBL/GenBank/DDBJ databases">
        <authorList>
            <person name="Magalhaes I.L.F."/>
            <person name="Oliveira U."/>
            <person name="Santos F.R."/>
            <person name="Vidigal T.H.D.A."/>
            <person name="Brescovit A.D."/>
            <person name="Santos A.J."/>
        </authorList>
    </citation>
    <scope>NUCLEOTIDE SEQUENCE</scope>
    <source>
        <tissue evidence="1">Shoot tissue taken approximately 20 cm above the soil surface</tissue>
    </source>
</reference>
<dbReference type="AlphaFoldDB" id="A0A0A8YGH7"/>
<organism evidence="1">
    <name type="scientific">Arundo donax</name>
    <name type="common">Giant reed</name>
    <name type="synonym">Donax arundinaceus</name>
    <dbReference type="NCBI Taxonomy" id="35708"/>
    <lineage>
        <taxon>Eukaryota</taxon>
        <taxon>Viridiplantae</taxon>
        <taxon>Streptophyta</taxon>
        <taxon>Embryophyta</taxon>
        <taxon>Tracheophyta</taxon>
        <taxon>Spermatophyta</taxon>
        <taxon>Magnoliopsida</taxon>
        <taxon>Liliopsida</taxon>
        <taxon>Poales</taxon>
        <taxon>Poaceae</taxon>
        <taxon>PACMAD clade</taxon>
        <taxon>Arundinoideae</taxon>
        <taxon>Arundineae</taxon>
        <taxon>Arundo</taxon>
    </lineage>
</organism>
<sequence>MLIYFLNSIFLYCMIGNIFHTCRVQMKAN</sequence>
<protein>
    <submittedName>
        <fullName evidence="1">Uncharacterized protein</fullName>
    </submittedName>
</protein>
<proteinExistence type="predicted"/>
<accession>A0A0A8YGH7</accession>